<reference evidence="1" key="1">
    <citation type="journal article" date="2015" name="Nature">
        <title>Complex archaea that bridge the gap between prokaryotes and eukaryotes.</title>
        <authorList>
            <person name="Spang A."/>
            <person name="Saw J.H."/>
            <person name="Jorgensen S.L."/>
            <person name="Zaremba-Niedzwiedzka K."/>
            <person name="Martijn J."/>
            <person name="Lind A.E."/>
            <person name="van Eijk R."/>
            <person name="Schleper C."/>
            <person name="Guy L."/>
            <person name="Ettema T.J."/>
        </authorList>
    </citation>
    <scope>NUCLEOTIDE SEQUENCE</scope>
</reference>
<comment type="caution">
    <text evidence="1">The sequence shown here is derived from an EMBL/GenBank/DDBJ whole genome shotgun (WGS) entry which is preliminary data.</text>
</comment>
<dbReference type="EMBL" id="LAZR01000560">
    <property type="protein sequence ID" value="KKN64304.1"/>
    <property type="molecule type" value="Genomic_DNA"/>
</dbReference>
<dbReference type="SUPFAM" id="SSF46785">
    <property type="entry name" value="Winged helix' DNA-binding domain"/>
    <property type="match status" value="1"/>
</dbReference>
<protein>
    <recommendedName>
        <fullName evidence="2">Helix-turn-helix type 11 domain-containing protein</fullName>
    </recommendedName>
</protein>
<dbReference type="Gene3D" id="1.10.10.10">
    <property type="entry name" value="Winged helix-like DNA-binding domain superfamily/Winged helix DNA-binding domain"/>
    <property type="match status" value="1"/>
</dbReference>
<gene>
    <name evidence="1" type="ORF">LCGC14_0493070</name>
</gene>
<dbReference type="InterPro" id="IPR036388">
    <property type="entry name" value="WH-like_DNA-bd_sf"/>
</dbReference>
<proteinExistence type="predicted"/>
<accession>A0A0F9SBB1</accession>
<name>A0A0F9SBB1_9ZZZZ</name>
<evidence type="ECO:0000313" key="1">
    <source>
        <dbReference type="EMBL" id="KKN64304.1"/>
    </source>
</evidence>
<dbReference type="InterPro" id="IPR036390">
    <property type="entry name" value="WH_DNA-bd_sf"/>
</dbReference>
<evidence type="ECO:0008006" key="2">
    <source>
        <dbReference type="Google" id="ProtNLM"/>
    </source>
</evidence>
<dbReference type="AlphaFoldDB" id="A0A0F9SBB1"/>
<organism evidence="1">
    <name type="scientific">marine sediment metagenome</name>
    <dbReference type="NCBI Taxonomy" id="412755"/>
    <lineage>
        <taxon>unclassified sequences</taxon>
        <taxon>metagenomes</taxon>
        <taxon>ecological metagenomes</taxon>
    </lineage>
</organism>
<sequence length="122" mass="14485">MKLRDDCDLKKFLERLKLLEHIQKNSTCSVREIKSEFNINKSGLYRKIDEWASEGLLLKDYGCIEKHFYSHFVVRKTPQLKIELLSLYDELINLFSKKYKEIADFVKSLGTNKKKLKINVIE</sequence>